<organism evidence="1 2">
    <name type="scientific">Pavo cristatus</name>
    <name type="common">Indian peafowl</name>
    <name type="synonym">Blue peafowl</name>
    <dbReference type="NCBI Taxonomy" id="9049"/>
    <lineage>
        <taxon>Eukaryota</taxon>
        <taxon>Metazoa</taxon>
        <taxon>Chordata</taxon>
        <taxon>Craniata</taxon>
        <taxon>Vertebrata</taxon>
        <taxon>Euteleostomi</taxon>
        <taxon>Archelosauria</taxon>
        <taxon>Archosauria</taxon>
        <taxon>Dinosauria</taxon>
        <taxon>Saurischia</taxon>
        <taxon>Theropoda</taxon>
        <taxon>Coelurosauria</taxon>
        <taxon>Aves</taxon>
        <taxon>Neognathae</taxon>
        <taxon>Galloanserae</taxon>
        <taxon>Galliformes</taxon>
        <taxon>Phasianidae</taxon>
        <taxon>Phasianinae</taxon>
        <taxon>Pavo</taxon>
    </lineage>
</organism>
<evidence type="ECO:0008006" key="3">
    <source>
        <dbReference type="Google" id="ProtNLM"/>
    </source>
</evidence>
<evidence type="ECO:0000313" key="2">
    <source>
        <dbReference type="Proteomes" id="UP000694428"/>
    </source>
</evidence>
<accession>A0A8C9FS63</accession>
<proteinExistence type="predicted"/>
<dbReference type="AlphaFoldDB" id="A0A8C9FS63"/>
<protein>
    <recommendedName>
        <fullName evidence="3">Mediator of RNA polymerase II transcription subunit 23</fullName>
    </recommendedName>
</protein>
<evidence type="ECO:0000313" key="1">
    <source>
        <dbReference type="Ensembl" id="ENSPSTP00000018684.1"/>
    </source>
</evidence>
<dbReference type="Ensembl" id="ENSPSTT00000019575.1">
    <property type="protein sequence ID" value="ENSPSTP00000018684.1"/>
    <property type="gene ID" value="ENSPSTG00000013436.1"/>
</dbReference>
<sequence length="80" mass="9008">MVPMETQLQSIFEEVVKTEVIEEAFPGMFMDTPEDERTKLISCLGAFRQFWSSLSQVNISFVASLYFICFQGAVEGKMGG</sequence>
<name>A0A8C9FS63_PAVCR</name>
<reference evidence="1" key="1">
    <citation type="submission" date="2025-05" db="UniProtKB">
        <authorList>
            <consortium name="Ensembl"/>
        </authorList>
    </citation>
    <scope>IDENTIFICATION</scope>
</reference>
<keyword evidence="2" id="KW-1185">Reference proteome</keyword>
<dbReference type="Ensembl" id="ENSPSTT00000022997.1">
    <property type="protein sequence ID" value="ENSPSTP00000021900.1"/>
    <property type="gene ID" value="ENSPSTG00000016035.1"/>
</dbReference>
<dbReference type="Proteomes" id="UP000694428">
    <property type="component" value="Unplaced"/>
</dbReference>